<dbReference type="PROSITE" id="PS51257">
    <property type="entry name" value="PROKAR_LIPOPROTEIN"/>
    <property type="match status" value="1"/>
</dbReference>
<dbReference type="EMBL" id="CP094326">
    <property type="protein sequence ID" value="UNY98515.1"/>
    <property type="molecule type" value="Genomic_DNA"/>
</dbReference>
<evidence type="ECO:0000313" key="2">
    <source>
        <dbReference type="Proteomes" id="UP000829476"/>
    </source>
</evidence>
<proteinExistence type="predicted"/>
<accession>A0ABY3YLM1</accession>
<name>A0ABY3YLM1_9FLAO</name>
<gene>
    <name evidence="1" type="ORF">MQE36_15720</name>
</gene>
<dbReference type="Pfam" id="PF16132">
    <property type="entry name" value="DUF4843"/>
    <property type="match status" value="1"/>
</dbReference>
<keyword evidence="2" id="KW-1185">Reference proteome</keyword>
<evidence type="ECO:0000313" key="1">
    <source>
        <dbReference type="EMBL" id="UNY98515.1"/>
    </source>
</evidence>
<dbReference type="InterPro" id="IPR032299">
    <property type="entry name" value="DUF4843"/>
</dbReference>
<organism evidence="1 2">
    <name type="scientific">Zhouia spongiae</name>
    <dbReference type="NCBI Taxonomy" id="2202721"/>
    <lineage>
        <taxon>Bacteria</taxon>
        <taxon>Pseudomonadati</taxon>
        <taxon>Bacteroidota</taxon>
        <taxon>Flavobacteriia</taxon>
        <taxon>Flavobacteriales</taxon>
        <taxon>Flavobacteriaceae</taxon>
        <taxon>Zhouia</taxon>
    </lineage>
</organism>
<reference evidence="1 2" key="1">
    <citation type="journal article" date="2018" name="Int. J. Syst. Evol. Microbiol.">
        <title>Zhouia spongiae sp. nov., isolated from a marine sponge.</title>
        <authorList>
            <person name="Zhuang L."/>
            <person name="Lin B."/>
            <person name="Qin F."/>
            <person name="Luo L."/>
        </authorList>
    </citation>
    <scope>NUCLEOTIDE SEQUENCE [LARGE SCALE GENOMIC DNA]</scope>
    <source>
        <strain evidence="1 2">HN-Y44</strain>
    </source>
</reference>
<protein>
    <submittedName>
        <fullName evidence="1">DUF4843 domain-containing protein</fullName>
    </submittedName>
</protein>
<dbReference type="RefSeq" id="WP_242936921.1">
    <property type="nucleotide sequence ID" value="NZ_CP094326.1"/>
</dbReference>
<dbReference type="Proteomes" id="UP000829476">
    <property type="component" value="Chromosome"/>
</dbReference>
<sequence length="256" mass="29404">MKNKIIYIGLVCCYILAISCSTDEIDTFNTKDNVYFTWAEKRPDNTYPHQYIDSLGMTFAFMPQTTTDIIFKLPISVQGKLSQQAREVDVKVREESTAKKGVHFDFPDQLTLRANSHVDSIPITLYRTPDMKSSTFTLALELVANENFSVNMEDKIIDEQTGETRNYTVFQISMNDILQTPQHWSSGYFGVFTVKKMLLMGELLNIPMDYYTHQVAIPEIEYHGQFMQRYLNEKTAAGETIYEEDGTPMAMGIFVQ</sequence>